<gene>
    <name evidence="1" type="ORF">Vadar_006034</name>
</gene>
<keyword evidence="2" id="KW-1185">Reference proteome</keyword>
<reference evidence="1 2" key="1">
    <citation type="journal article" date="2021" name="Hortic Res">
        <title>High-quality reference genome and annotation aids understanding of berry development for evergreen blueberry (Vaccinium darrowii).</title>
        <authorList>
            <person name="Yu J."/>
            <person name="Hulse-Kemp A.M."/>
            <person name="Babiker E."/>
            <person name="Staton M."/>
        </authorList>
    </citation>
    <scope>NUCLEOTIDE SEQUENCE [LARGE SCALE GENOMIC DNA]</scope>
    <source>
        <strain evidence="2">cv. NJ 8807/NJ 8810</strain>
        <tissue evidence="1">Young leaf</tissue>
    </source>
</reference>
<organism evidence="1 2">
    <name type="scientific">Vaccinium darrowii</name>
    <dbReference type="NCBI Taxonomy" id="229202"/>
    <lineage>
        <taxon>Eukaryota</taxon>
        <taxon>Viridiplantae</taxon>
        <taxon>Streptophyta</taxon>
        <taxon>Embryophyta</taxon>
        <taxon>Tracheophyta</taxon>
        <taxon>Spermatophyta</taxon>
        <taxon>Magnoliopsida</taxon>
        <taxon>eudicotyledons</taxon>
        <taxon>Gunneridae</taxon>
        <taxon>Pentapetalae</taxon>
        <taxon>asterids</taxon>
        <taxon>Ericales</taxon>
        <taxon>Ericaceae</taxon>
        <taxon>Vaccinioideae</taxon>
        <taxon>Vaccinieae</taxon>
        <taxon>Vaccinium</taxon>
    </lineage>
</organism>
<protein>
    <submittedName>
        <fullName evidence="1">Uncharacterized protein</fullName>
    </submittedName>
</protein>
<evidence type="ECO:0000313" key="2">
    <source>
        <dbReference type="Proteomes" id="UP000828048"/>
    </source>
</evidence>
<name>A0ACB7Y6D6_9ERIC</name>
<dbReference type="EMBL" id="CM037157">
    <property type="protein sequence ID" value="KAH7848677.1"/>
    <property type="molecule type" value="Genomic_DNA"/>
</dbReference>
<evidence type="ECO:0000313" key="1">
    <source>
        <dbReference type="EMBL" id="KAH7848677.1"/>
    </source>
</evidence>
<dbReference type="Proteomes" id="UP000828048">
    <property type="component" value="Chromosome 7"/>
</dbReference>
<proteinExistence type="predicted"/>
<comment type="caution">
    <text evidence="1">The sequence shown here is derived from an EMBL/GenBank/DDBJ whole genome shotgun (WGS) entry which is preliminary data.</text>
</comment>
<accession>A0ACB7Y6D6</accession>
<sequence length="254" mass="29287">MGRTCGKLLGRVHISVGLEGGELKAEVFQNGWVKPRTEPESQAARFQLTVQTEPDPRVFQALDEEANLYSKFWHGYNNIVEMYEVEARLLFMTYHLDVMTIPSNISARAFYEPDLVSKFVEGYCNIKDLNRPLSDQDRIRVKNSIWSKLVYRDGRQYKISGVSTSSTTKPIDNLSRSSGETKTPLIYSVQSGRQASIAISEKYEPVSAKWSMRLEASVCRWVEDWDYEIIICIRRWQYPHEDNSCTSELDYSLT</sequence>